<reference evidence="1 2" key="1">
    <citation type="submission" date="2021-05" db="EMBL/GenBank/DDBJ databases">
        <title>Croceibacterium sp. LX-88 genome sequence.</title>
        <authorList>
            <person name="Luo X."/>
        </authorList>
    </citation>
    <scope>NUCLEOTIDE SEQUENCE [LARGE SCALE GENOMIC DNA]</scope>
    <source>
        <strain evidence="1 2">LX-88</strain>
    </source>
</reference>
<accession>A0ABS5W3B3</accession>
<protein>
    <submittedName>
        <fullName evidence="1">Uncharacterized protein</fullName>
    </submittedName>
</protein>
<proteinExistence type="predicted"/>
<gene>
    <name evidence="1" type="ORF">KK137_00900</name>
</gene>
<comment type="caution">
    <text evidence="1">The sequence shown here is derived from an EMBL/GenBank/DDBJ whole genome shotgun (WGS) entry which is preliminary data.</text>
</comment>
<organism evidence="1 2">
    <name type="scientific">Croceibacterium selenioxidans</name>
    <dbReference type="NCBI Taxonomy" id="2838833"/>
    <lineage>
        <taxon>Bacteria</taxon>
        <taxon>Pseudomonadati</taxon>
        <taxon>Pseudomonadota</taxon>
        <taxon>Alphaproteobacteria</taxon>
        <taxon>Sphingomonadales</taxon>
        <taxon>Erythrobacteraceae</taxon>
        <taxon>Croceibacterium</taxon>
    </lineage>
</organism>
<name>A0ABS5W3B3_9SPHN</name>
<dbReference type="Proteomes" id="UP000811255">
    <property type="component" value="Unassembled WGS sequence"/>
</dbReference>
<evidence type="ECO:0000313" key="1">
    <source>
        <dbReference type="EMBL" id="MBT2132879.1"/>
    </source>
</evidence>
<dbReference type="RefSeq" id="WP_214534051.1">
    <property type="nucleotide sequence ID" value="NZ_JAHFVK010000001.1"/>
</dbReference>
<dbReference type="EMBL" id="JAHFVK010000001">
    <property type="protein sequence ID" value="MBT2132879.1"/>
    <property type="molecule type" value="Genomic_DNA"/>
</dbReference>
<evidence type="ECO:0000313" key="2">
    <source>
        <dbReference type="Proteomes" id="UP000811255"/>
    </source>
</evidence>
<sequence length="61" mass="7028">MPIEHTTKAAFEIRQTLNMHHGGGCQLNIIWRNKGFWQCRFDRVMDLTWNDQASTALPLAG</sequence>
<keyword evidence="2" id="KW-1185">Reference proteome</keyword>